<dbReference type="AlphaFoldDB" id="W4M1X3"/>
<reference evidence="1 2" key="1">
    <citation type="journal article" date="2014" name="Nature">
        <title>An environmental bacterial taxon with a large and distinct metabolic repertoire.</title>
        <authorList>
            <person name="Wilson M.C."/>
            <person name="Mori T."/>
            <person name="Ruckert C."/>
            <person name="Uria A.R."/>
            <person name="Helf M.J."/>
            <person name="Takada K."/>
            <person name="Gernert C."/>
            <person name="Steffens U.A."/>
            <person name="Heycke N."/>
            <person name="Schmitt S."/>
            <person name="Rinke C."/>
            <person name="Helfrich E.J."/>
            <person name="Brachmann A.O."/>
            <person name="Gurgui C."/>
            <person name="Wakimoto T."/>
            <person name="Kracht M."/>
            <person name="Crusemann M."/>
            <person name="Hentschel U."/>
            <person name="Abe I."/>
            <person name="Matsunaga S."/>
            <person name="Kalinowski J."/>
            <person name="Takeyama H."/>
            <person name="Piel J."/>
        </authorList>
    </citation>
    <scope>NUCLEOTIDE SEQUENCE [LARGE SCALE GENOMIC DNA]</scope>
    <source>
        <strain evidence="2">TSY2</strain>
    </source>
</reference>
<evidence type="ECO:0008006" key="3">
    <source>
        <dbReference type="Google" id="ProtNLM"/>
    </source>
</evidence>
<dbReference type="HOGENOM" id="CLU_163874_0_0_7"/>
<evidence type="ECO:0000313" key="1">
    <source>
        <dbReference type="EMBL" id="ETX04200.1"/>
    </source>
</evidence>
<evidence type="ECO:0000313" key="2">
    <source>
        <dbReference type="Proteomes" id="UP000019140"/>
    </source>
</evidence>
<keyword evidence="2" id="KW-1185">Reference proteome</keyword>
<gene>
    <name evidence="1" type="ORF">ETSY2_30195</name>
</gene>
<dbReference type="EMBL" id="AZHX01001279">
    <property type="protein sequence ID" value="ETX04200.1"/>
    <property type="molecule type" value="Genomic_DNA"/>
</dbReference>
<organism evidence="1 2">
    <name type="scientific">Candidatus Entotheonella gemina</name>
    <dbReference type="NCBI Taxonomy" id="1429439"/>
    <lineage>
        <taxon>Bacteria</taxon>
        <taxon>Pseudomonadati</taxon>
        <taxon>Nitrospinota/Tectimicrobiota group</taxon>
        <taxon>Candidatus Tectimicrobiota</taxon>
        <taxon>Candidatus Entotheonellia</taxon>
        <taxon>Candidatus Entotheonellales</taxon>
        <taxon>Candidatus Entotheonellaceae</taxon>
        <taxon>Candidatus Entotheonella</taxon>
    </lineage>
</organism>
<proteinExistence type="predicted"/>
<protein>
    <recommendedName>
        <fullName evidence="3">PEGA domain-containing protein</fullName>
    </recommendedName>
</protein>
<sequence length="123" mass="13599">MHIGLHIGGHGHYPHGHAYHIHDNHCPVVIRPVVVVPIWNVYYHSHYRPSSTAILQVVVGSFSGALYIDGDYHGEAHQLHDGRLELPVAPGLHTVQLRYGGRTYSHKVRVKPGATAVVKANKT</sequence>
<accession>W4M1X3</accession>
<comment type="caution">
    <text evidence="1">The sequence shown here is derived from an EMBL/GenBank/DDBJ whole genome shotgun (WGS) entry which is preliminary data.</text>
</comment>
<dbReference type="Proteomes" id="UP000019140">
    <property type="component" value="Unassembled WGS sequence"/>
</dbReference>
<name>W4M1X3_9BACT</name>